<organism evidence="2 3">
    <name type="scientific">Eumeta variegata</name>
    <name type="common">Bagworm moth</name>
    <name type="synonym">Eumeta japonica</name>
    <dbReference type="NCBI Taxonomy" id="151549"/>
    <lineage>
        <taxon>Eukaryota</taxon>
        <taxon>Metazoa</taxon>
        <taxon>Ecdysozoa</taxon>
        <taxon>Arthropoda</taxon>
        <taxon>Hexapoda</taxon>
        <taxon>Insecta</taxon>
        <taxon>Pterygota</taxon>
        <taxon>Neoptera</taxon>
        <taxon>Endopterygota</taxon>
        <taxon>Lepidoptera</taxon>
        <taxon>Glossata</taxon>
        <taxon>Ditrysia</taxon>
        <taxon>Tineoidea</taxon>
        <taxon>Psychidae</taxon>
        <taxon>Oiketicinae</taxon>
        <taxon>Eumeta</taxon>
    </lineage>
</organism>
<dbReference type="AlphaFoldDB" id="A0A4C1YMT5"/>
<name>A0A4C1YMT5_EUMVA</name>
<reference evidence="2 3" key="1">
    <citation type="journal article" date="2019" name="Commun. Biol.">
        <title>The bagworm genome reveals a unique fibroin gene that provides high tensile strength.</title>
        <authorList>
            <person name="Kono N."/>
            <person name="Nakamura H."/>
            <person name="Ohtoshi R."/>
            <person name="Tomita M."/>
            <person name="Numata K."/>
            <person name="Arakawa K."/>
        </authorList>
    </citation>
    <scope>NUCLEOTIDE SEQUENCE [LARGE SCALE GENOMIC DNA]</scope>
</reference>
<dbReference type="Proteomes" id="UP000299102">
    <property type="component" value="Unassembled WGS sequence"/>
</dbReference>
<evidence type="ECO:0000313" key="3">
    <source>
        <dbReference type="Proteomes" id="UP000299102"/>
    </source>
</evidence>
<feature type="region of interest" description="Disordered" evidence="1">
    <location>
        <begin position="54"/>
        <end position="130"/>
    </location>
</feature>
<accession>A0A4C1YMT5</accession>
<feature type="region of interest" description="Disordered" evidence="1">
    <location>
        <begin position="1"/>
        <end position="25"/>
    </location>
</feature>
<feature type="compositionally biased region" description="Polar residues" evidence="1">
    <location>
        <begin position="86"/>
        <end position="96"/>
    </location>
</feature>
<proteinExistence type="predicted"/>
<gene>
    <name evidence="2" type="ORF">EVAR_74704_1</name>
</gene>
<sequence>MTVRPPTANGTRSGPPDMEGARRPLNAIDAKLSDIRRSTVTDLRGACTAVRVTLRRTAPDPRPGTDLPTAKAHIRPVTGGARFSKGGTSAREQNLPHTAKPPEHQHQQQRRDPMEEAVAAAVPRRSACPP</sequence>
<comment type="caution">
    <text evidence="2">The sequence shown here is derived from an EMBL/GenBank/DDBJ whole genome shotgun (WGS) entry which is preliminary data.</text>
</comment>
<evidence type="ECO:0000313" key="2">
    <source>
        <dbReference type="EMBL" id="GBP76222.1"/>
    </source>
</evidence>
<dbReference type="EMBL" id="BGZK01001281">
    <property type="protein sequence ID" value="GBP76222.1"/>
    <property type="molecule type" value="Genomic_DNA"/>
</dbReference>
<feature type="compositionally biased region" description="Basic and acidic residues" evidence="1">
    <location>
        <begin position="100"/>
        <end position="114"/>
    </location>
</feature>
<protein>
    <submittedName>
        <fullName evidence="2">Uncharacterized protein</fullName>
    </submittedName>
</protein>
<evidence type="ECO:0000256" key="1">
    <source>
        <dbReference type="SAM" id="MobiDB-lite"/>
    </source>
</evidence>
<keyword evidence="3" id="KW-1185">Reference proteome</keyword>